<dbReference type="Proteomes" id="UP001235664">
    <property type="component" value="Unassembled WGS sequence"/>
</dbReference>
<dbReference type="EMBL" id="JAVAIL010000003">
    <property type="protein sequence ID" value="MDP4540005.1"/>
    <property type="molecule type" value="Genomic_DNA"/>
</dbReference>
<organism evidence="1 2">
    <name type="scientific">Qipengyuania benthica</name>
    <dbReference type="NCBI Taxonomy" id="3067651"/>
    <lineage>
        <taxon>Bacteria</taxon>
        <taxon>Pseudomonadati</taxon>
        <taxon>Pseudomonadota</taxon>
        <taxon>Alphaproteobacteria</taxon>
        <taxon>Sphingomonadales</taxon>
        <taxon>Erythrobacteraceae</taxon>
        <taxon>Qipengyuania</taxon>
    </lineage>
</organism>
<keyword evidence="2" id="KW-1185">Reference proteome</keyword>
<sequence>MSQAEKVRLLEVRGARGLEMPLRVLGLVSQLGLCPDRIAIASRPEEQSLEALLRVSGARGALLVEKLSAMVLVRSAMLSETEADILATHSAISFYKSSGPVKAKAMAGKE</sequence>
<reference evidence="1 2" key="1">
    <citation type="submission" date="2023-08" db="EMBL/GenBank/DDBJ databases">
        <title>genomic of DY56.</title>
        <authorList>
            <person name="Wang Y."/>
        </authorList>
    </citation>
    <scope>NUCLEOTIDE SEQUENCE [LARGE SCALE GENOMIC DNA]</scope>
    <source>
        <strain evidence="1 2">DY56-A-20</strain>
    </source>
</reference>
<accession>A0ABT9H9L1</accession>
<evidence type="ECO:0000313" key="2">
    <source>
        <dbReference type="Proteomes" id="UP001235664"/>
    </source>
</evidence>
<dbReference type="RefSeq" id="WP_305930151.1">
    <property type="nucleotide sequence ID" value="NZ_JAVAIL010000003.1"/>
</dbReference>
<gene>
    <name evidence="1" type="ORF">Q9K01_10240</name>
</gene>
<comment type="caution">
    <text evidence="1">The sequence shown here is derived from an EMBL/GenBank/DDBJ whole genome shotgun (WGS) entry which is preliminary data.</text>
</comment>
<protein>
    <submittedName>
        <fullName evidence="1">Uncharacterized protein</fullName>
    </submittedName>
</protein>
<name>A0ABT9H9L1_9SPHN</name>
<proteinExistence type="predicted"/>
<evidence type="ECO:0000313" key="1">
    <source>
        <dbReference type="EMBL" id="MDP4540005.1"/>
    </source>
</evidence>